<accession>A0A5B7G0D2</accession>
<dbReference type="EMBL" id="VSRR010009690">
    <property type="protein sequence ID" value="MPC50723.1"/>
    <property type="molecule type" value="Genomic_DNA"/>
</dbReference>
<dbReference type="Proteomes" id="UP000324222">
    <property type="component" value="Unassembled WGS sequence"/>
</dbReference>
<organism evidence="1 2">
    <name type="scientific">Portunus trituberculatus</name>
    <name type="common">Swimming crab</name>
    <name type="synonym">Neptunus trituberculatus</name>
    <dbReference type="NCBI Taxonomy" id="210409"/>
    <lineage>
        <taxon>Eukaryota</taxon>
        <taxon>Metazoa</taxon>
        <taxon>Ecdysozoa</taxon>
        <taxon>Arthropoda</taxon>
        <taxon>Crustacea</taxon>
        <taxon>Multicrustacea</taxon>
        <taxon>Malacostraca</taxon>
        <taxon>Eumalacostraca</taxon>
        <taxon>Eucarida</taxon>
        <taxon>Decapoda</taxon>
        <taxon>Pleocyemata</taxon>
        <taxon>Brachyura</taxon>
        <taxon>Eubrachyura</taxon>
        <taxon>Portunoidea</taxon>
        <taxon>Portunidae</taxon>
        <taxon>Portuninae</taxon>
        <taxon>Portunus</taxon>
    </lineage>
</organism>
<sequence>MCNLRETSLIPNLNHAKTRFPNVSRNLHYTVTHMEQCCVRICRADLLRLPGHNCVRSKETK</sequence>
<keyword evidence="2" id="KW-1185">Reference proteome</keyword>
<proteinExistence type="predicted"/>
<reference evidence="1 2" key="1">
    <citation type="submission" date="2019-05" db="EMBL/GenBank/DDBJ databases">
        <title>Another draft genome of Portunus trituberculatus and its Hox gene families provides insights of decapod evolution.</title>
        <authorList>
            <person name="Jeong J.-H."/>
            <person name="Song I."/>
            <person name="Kim S."/>
            <person name="Choi T."/>
            <person name="Kim D."/>
            <person name="Ryu S."/>
            <person name="Kim W."/>
        </authorList>
    </citation>
    <scope>NUCLEOTIDE SEQUENCE [LARGE SCALE GENOMIC DNA]</scope>
    <source>
        <tissue evidence="1">Muscle</tissue>
    </source>
</reference>
<comment type="caution">
    <text evidence="1">The sequence shown here is derived from an EMBL/GenBank/DDBJ whole genome shotgun (WGS) entry which is preliminary data.</text>
</comment>
<evidence type="ECO:0000313" key="2">
    <source>
        <dbReference type="Proteomes" id="UP000324222"/>
    </source>
</evidence>
<dbReference type="AlphaFoldDB" id="A0A5B7G0D2"/>
<evidence type="ECO:0000313" key="1">
    <source>
        <dbReference type="EMBL" id="MPC50723.1"/>
    </source>
</evidence>
<protein>
    <submittedName>
        <fullName evidence="1">Uncharacterized protein</fullName>
    </submittedName>
</protein>
<name>A0A5B7G0D2_PORTR</name>
<gene>
    <name evidence="1" type="ORF">E2C01_044553</name>
</gene>